<dbReference type="GO" id="GO:0046872">
    <property type="term" value="F:metal ion binding"/>
    <property type="evidence" value="ECO:0007669"/>
    <property type="project" value="UniProtKB-KW"/>
</dbReference>
<dbReference type="AlphaFoldDB" id="A0AAE0L2F6"/>
<protein>
    <recommendedName>
        <fullName evidence="4">Survival protein SurE-like phosphatase/nucleotidase domain-containing protein</fullName>
    </recommendedName>
</protein>
<dbReference type="PANTHER" id="PTHR30457">
    <property type="entry name" value="5'-NUCLEOTIDASE SURE"/>
    <property type="match status" value="1"/>
</dbReference>
<dbReference type="HAMAP" id="MF_00060">
    <property type="entry name" value="SurE"/>
    <property type="match status" value="1"/>
</dbReference>
<name>A0AAE0L2F6_9CHLO</name>
<dbReference type="InterPro" id="IPR030048">
    <property type="entry name" value="SurE"/>
</dbReference>
<keyword evidence="6" id="KW-1185">Reference proteome</keyword>
<dbReference type="Gene3D" id="3.40.1210.10">
    <property type="entry name" value="Survival protein SurE-like phosphatase/nucleotidase"/>
    <property type="match status" value="1"/>
</dbReference>
<dbReference type="InterPro" id="IPR002828">
    <property type="entry name" value="SurE-like_Pase/nucleotidase"/>
</dbReference>
<dbReference type="SUPFAM" id="SSF64167">
    <property type="entry name" value="SurE-like"/>
    <property type="match status" value="1"/>
</dbReference>
<evidence type="ECO:0000256" key="3">
    <source>
        <dbReference type="ARBA" id="ARBA00022801"/>
    </source>
</evidence>
<evidence type="ECO:0000256" key="2">
    <source>
        <dbReference type="ARBA" id="ARBA00022723"/>
    </source>
</evidence>
<proteinExistence type="inferred from homology"/>
<evidence type="ECO:0000256" key="1">
    <source>
        <dbReference type="ARBA" id="ARBA00011062"/>
    </source>
</evidence>
<sequence>MLGRSLTRKVPYVIEEACPLINRQYVRSSYGGAALLVKSAQRKSTQSVAGWKRNAFQTEKQVLGDTERLRILVTNDDGVDSALLAPFLDELAQNGPLNTEVKVLVPDRERSWSSKVMTTRESLSMSSAQKGEHDVHTLTGTPADCAAVGCYHMFGDAEEQLMPHLVISGINIGANFGTGFTLSSGTVGAAIEGAIASIPSVAFSLTLERQANNLFDKGELADAPGASQAATKFVCAAVEALRMQQWPRGVDVLNINFPVGVDGDTPHRLTRVARSKYICPFQEQGIESSIGSNERKFRHRPLGMEWEDMGDNTDRETVKRGEISVVPLRLDGMLASDREDRKLPSSWYSGGVQWTASLPPEA</sequence>
<comment type="similarity">
    <text evidence="1">Belongs to the SurE nucleotidase family.</text>
</comment>
<dbReference type="NCBIfam" id="TIGR00087">
    <property type="entry name" value="surE"/>
    <property type="match status" value="1"/>
</dbReference>
<dbReference type="PANTHER" id="PTHR30457:SF0">
    <property type="entry name" value="PHOSPHATASE, PUTATIVE (AFU_ORTHOLOGUE AFUA_4G01070)-RELATED"/>
    <property type="match status" value="1"/>
</dbReference>
<accession>A0AAE0L2F6</accession>
<keyword evidence="3" id="KW-0378">Hydrolase</keyword>
<evidence type="ECO:0000259" key="4">
    <source>
        <dbReference type="Pfam" id="PF01975"/>
    </source>
</evidence>
<dbReference type="GO" id="GO:0008252">
    <property type="term" value="F:nucleotidase activity"/>
    <property type="evidence" value="ECO:0007669"/>
    <property type="project" value="InterPro"/>
</dbReference>
<evidence type="ECO:0000313" key="6">
    <source>
        <dbReference type="Proteomes" id="UP001190700"/>
    </source>
</evidence>
<dbReference type="Pfam" id="PF01975">
    <property type="entry name" value="SurE"/>
    <property type="match status" value="1"/>
</dbReference>
<evidence type="ECO:0000313" key="5">
    <source>
        <dbReference type="EMBL" id="KAK3269359.1"/>
    </source>
</evidence>
<feature type="domain" description="Survival protein SurE-like phosphatase/nucleotidase" evidence="4">
    <location>
        <begin position="71"/>
        <end position="277"/>
    </location>
</feature>
<comment type="caution">
    <text evidence="5">The sequence shown here is derived from an EMBL/GenBank/DDBJ whole genome shotgun (WGS) entry which is preliminary data.</text>
</comment>
<keyword evidence="2" id="KW-0479">Metal-binding</keyword>
<dbReference type="EMBL" id="LGRX02011025">
    <property type="protein sequence ID" value="KAK3269359.1"/>
    <property type="molecule type" value="Genomic_DNA"/>
</dbReference>
<organism evidence="5 6">
    <name type="scientific">Cymbomonas tetramitiformis</name>
    <dbReference type="NCBI Taxonomy" id="36881"/>
    <lineage>
        <taxon>Eukaryota</taxon>
        <taxon>Viridiplantae</taxon>
        <taxon>Chlorophyta</taxon>
        <taxon>Pyramimonadophyceae</taxon>
        <taxon>Pyramimonadales</taxon>
        <taxon>Pyramimonadaceae</taxon>
        <taxon>Cymbomonas</taxon>
    </lineage>
</organism>
<dbReference type="InterPro" id="IPR036523">
    <property type="entry name" value="SurE-like_sf"/>
</dbReference>
<dbReference type="Proteomes" id="UP001190700">
    <property type="component" value="Unassembled WGS sequence"/>
</dbReference>
<gene>
    <name evidence="5" type="ORF">CYMTET_22196</name>
</gene>
<reference evidence="5 6" key="1">
    <citation type="journal article" date="2015" name="Genome Biol. Evol.">
        <title>Comparative Genomics of a Bacterivorous Green Alga Reveals Evolutionary Causalities and Consequences of Phago-Mixotrophic Mode of Nutrition.</title>
        <authorList>
            <person name="Burns J.A."/>
            <person name="Paasch A."/>
            <person name="Narechania A."/>
            <person name="Kim E."/>
        </authorList>
    </citation>
    <scope>NUCLEOTIDE SEQUENCE [LARGE SCALE GENOMIC DNA]</scope>
    <source>
        <strain evidence="5 6">PLY_AMNH</strain>
    </source>
</reference>